<dbReference type="EMBL" id="CP139858">
    <property type="protein sequence ID" value="WQB99502.1"/>
    <property type="molecule type" value="Genomic_DNA"/>
</dbReference>
<accession>A0ABZ0VPW7</accession>
<organism evidence="2 3">
    <name type="scientific">Mesorhizobium huakuii</name>
    <dbReference type="NCBI Taxonomy" id="28104"/>
    <lineage>
        <taxon>Bacteria</taxon>
        <taxon>Pseudomonadati</taxon>
        <taxon>Pseudomonadota</taxon>
        <taxon>Alphaproteobacteria</taxon>
        <taxon>Hyphomicrobiales</taxon>
        <taxon>Phyllobacteriaceae</taxon>
        <taxon>Mesorhizobium</taxon>
    </lineage>
</organism>
<reference evidence="2 3" key="1">
    <citation type="submission" date="2023-11" db="EMBL/GenBank/DDBJ databases">
        <authorList>
            <person name="Panchal A.K."/>
            <person name="Meaney J.S."/>
            <person name="Karas B.J."/>
            <person name="diCenzo G.C."/>
        </authorList>
    </citation>
    <scope>NUCLEOTIDE SEQUENCE [LARGE SCALE GENOMIC DNA]</scope>
    <source>
        <strain evidence="2 3">NZP2235</strain>
    </source>
</reference>
<sequence length="60" mass="6988">MNEFLSILRDVMLIATFQRHGGRLHAKRREEPTRPGRWSPSTDLHAFRVQDTEANGEARK</sequence>
<gene>
    <name evidence="2" type="ORF">U0R22_003681</name>
</gene>
<evidence type="ECO:0000313" key="2">
    <source>
        <dbReference type="EMBL" id="WQB99502.1"/>
    </source>
</evidence>
<proteinExistence type="predicted"/>
<protein>
    <submittedName>
        <fullName evidence="2">Uncharacterized protein</fullName>
    </submittedName>
</protein>
<dbReference type="RefSeq" id="WP_322414312.1">
    <property type="nucleotide sequence ID" value="NZ_CP139858.1"/>
</dbReference>
<evidence type="ECO:0000313" key="3">
    <source>
        <dbReference type="Proteomes" id="UP001322481"/>
    </source>
</evidence>
<keyword evidence="3" id="KW-1185">Reference proteome</keyword>
<evidence type="ECO:0000256" key="1">
    <source>
        <dbReference type="SAM" id="MobiDB-lite"/>
    </source>
</evidence>
<dbReference type="Proteomes" id="UP001322481">
    <property type="component" value="Chromosome"/>
</dbReference>
<name>A0ABZ0VPW7_9HYPH</name>
<feature type="region of interest" description="Disordered" evidence="1">
    <location>
        <begin position="21"/>
        <end position="60"/>
    </location>
</feature>
<feature type="compositionally biased region" description="Basic and acidic residues" evidence="1">
    <location>
        <begin position="45"/>
        <end position="60"/>
    </location>
</feature>